<dbReference type="SMART" id="SM00233">
    <property type="entry name" value="PH"/>
    <property type="match status" value="1"/>
</dbReference>
<feature type="region of interest" description="Disordered" evidence="2">
    <location>
        <begin position="886"/>
        <end position="912"/>
    </location>
</feature>
<dbReference type="InterPro" id="IPR035899">
    <property type="entry name" value="DBL_dom_sf"/>
</dbReference>
<dbReference type="InterPro" id="IPR000219">
    <property type="entry name" value="DH_dom"/>
</dbReference>
<evidence type="ECO:0000259" key="3">
    <source>
        <dbReference type="PROSITE" id="PS50003"/>
    </source>
</evidence>
<sequence>MTAVARNYLLPLLDYLAHIIDMGNLPIGHEQVMALFGNIEDIYEFNSELLQCLDMCENDPVAIAHCFVNKSEYFEIYTKYCNNYPNSVATLTDSMRNKTLAKFFRDRQAALKRSLPLGSYLLKPVQRILKYHLLLQEIAKHYDPDEEGYEVIQEAIDTMTGVACYINDMKRKHEHAVRVQEIQSLLINWKGADLTTYGELVLEGTFHVLRAKNTRTLFLFEKMLLITKKRGEHYVYKIHISCSTLMLLDSAKDPLLFSVIHFKRPKQPHTVQTKSVEEKRLWAHHIKRLILENHNTILPQKAKNPTVDNTNFSGKYQYSPERMMKAECCQSDSFHLGGRNGRRKSEPAKQIIKSTNAGLKDDQNEDTAELQAALIEEAENCGGEENNREMSVKQTLSAKVDVQELCHLDHFPQEEPINYLEVNNSHCFESTKSSSEPETETPESLDASRETGGDEEGQSDSSGLQMEEMSVLTNGELSEEEEEMLSDNKSILPSSMLDQAGVITDHFISSLSQRSGLVSEDLSSPLLDKDSIQSLSAYIDMGKQTQKPLNSSSPEQQTTSKADLSGPEPDLTEGEHRSTLSKKDRLLIHKIRQYYDHAEHQDANFSLKRRESLSYIPAGLVRNLSRQLNDIPKEKVGPVYKKGLSRNRPTSWSVFDLPGIEKSKKSEPQSSVDTNFRSNSVTEAFTAEEFRSSSEMLKVWELMETEEEIQEVKQAAKEKVDSEIVEISLDTSEIKSSNQPPVIVEEPETSTATDTCHVSSPTTSSPTPERDSAQGLKPCMSLSFQENDNFHPSHLPKSISFQTTIDEDQILQDMGKMKNKVFHLARQYSQRIKNNRPTVWQRSRQTANLEDVTVVHKDKLRKKGKPNLRLPINSCDQEVIHEVCSPSLDQTPASPADSQGTVTSPHSPQSETFHWPHVHELRSKYTDISHSVKTHCFCTEPDGIKASCTSHKYRSSSDLHIASTDCCQKCLKVEDWPQQKKRSLLSRWSSLDHMLGSVNLHEVQNLQECARTCSLCDRIQDENRLLQDVHNSTKPLSSGKSSESNLVKSLREKFQSLSTS</sequence>
<keyword evidence="1" id="KW-0597">Phosphoprotein</keyword>
<proteinExistence type="predicted"/>
<evidence type="ECO:0000259" key="4">
    <source>
        <dbReference type="PROSITE" id="PS50010"/>
    </source>
</evidence>
<dbReference type="CDD" id="cd13243">
    <property type="entry name" value="PH_PLEKHG1_G2_G3"/>
    <property type="match status" value="1"/>
</dbReference>
<dbReference type="CDD" id="cd00160">
    <property type="entry name" value="RhoGEF"/>
    <property type="match status" value="1"/>
</dbReference>
<organism evidence="5 6">
    <name type="scientific">Ameca splendens</name>
    <dbReference type="NCBI Taxonomy" id="208324"/>
    <lineage>
        <taxon>Eukaryota</taxon>
        <taxon>Metazoa</taxon>
        <taxon>Chordata</taxon>
        <taxon>Craniata</taxon>
        <taxon>Vertebrata</taxon>
        <taxon>Euteleostomi</taxon>
        <taxon>Actinopterygii</taxon>
        <taxon>Neopterygii</taxon>
        <taxon>Teleostei</taxon>
        <taxon>Neoteleostei</taxon>
        <taxon>Acanthomorphata</taxon>
        <taxon>Ovalentaria</taxon>
        <taxon>Atherinomorphae</taxon>
        <taxon>Cyprinodontiformes</taxon>
        <taxon>Goodeidae</taxon>
        <taxon>Ameca</taxon>
    </lineage>
</organism>
<accession>A0ABV0XFP2</accession>
<dbReference type="PANTHER" id="PTHR45924:SF4">
    <property type="entry name" value="PLECKSTRIN HOMOLOGY DOMAIN-CONTAINING FAMILY G MEMBER 3"/>
    <property type="match status" value="1"/>
</dbReference>
<feature type="compositionally biased region" description="Polar residues" evidence="2">
    <location>
        <begin position="887"/>
        <end position="912"/>
    </location>
</feature>
<dbReference type="InterPro" id="IPR055251">
    <property type="entry name" value="SOS1_NGEF_PH"/>
</dbReference>
<feature type="region of interest" description="Disordered" evidence="2">
    <location>
        <begin position="544"/>
        <end position="579"/>
    </location>
</feature>
<dbReference type="Gene3D" id="2.30.29.30">
    <property type="entry name" value="Pleckstrin-homology domain (PH domain)/Phosphotyrosine-binding domain (PTB)"/>
    <property type="match status" value="1"/>
</dbReference>
<feature type="domain" description="DH" evidence="4">
    <location>
        <begin position="1"/>
        <end position="169"/>
    </location>
</feature>
<feature type="domain" description="PH" evidence="3">
    <location>
        <begin position="193"/>
        <end position="291"/>
    </location>
</feature>
<dbReference type="PROSITE" id="PS50003">
    <property type="entry name" value="PH_DOMAIN"/>
    <property type="match status" value="1"/>
</dbReference>
<dbReference type="InterPro" id="IPR011993">
    <property type="entry name" value="PH-like_dom_sf"/>
</dbReference>
<dbReference type="Pfam" id="PF00621">
    <property type="entry name" value="RhoGEF"/>
    <property type="match status" value="1"/>
</dbReference>
<dbReference type="Proteomes" id="UP001469553">
    <property type="component" value="Unassembled WGS sequence"/>
</dbReference>
<evidence type="ECO:0000256" key="1">
    <source>
        <dbReference type="ARBA" id="ARBA00022553"/>
    </source>
</evidence>
<feature type="compositionally biased region" description="Polar residues" evidence="2">
    <location>
        <begin position="544"/>
        <end position="562"/>
    </location>
</feature>
<protein>
    <submittedName>
        <fullName evidence="5">Uncharacterized protein</fullName>
    </submittedName>
</protein>
<dbReference type="PANTHER" id="PTHR45924">
    <property type="entry name" value="FI17866P1"/>
    <property type="match status" value="1"/>
</dbReference>
<feature type="region of interest" description="Disordered" evidence="2">
    <location>
        <begin position="428"/>
        <end position="466"/>
    </location>
</feature>
<reference evidence="5 6" key="1">
    <citation type="submission" date="2021-06" db="EMBL/GenBank/DDBJ databases">
        <authorList>
            <person name="Palmer J.M."/>
        </authorList>
    </citation>
    <scope>NUCLEOTIDE SEQUENCE [LARGE SCALE GENOMIC DNA]</scope>
    <source>
        <strain evidence="5 6">AS_MEX2019</strain>
        <tissue evidence="5">Muscle</tissue>
    </source>
</reference>
<feature type="region of interest" description="Disordered" evidence="2">
    <location>
        <begin position="747"/>
        <end position="775"/>
    </location>
</feature>
<evidence type="ECO:0000256" key="2">
    <source>
        <dbReference type="SAM" id="MobiDB-lite"/>
    </source>
</evidence>
<evidence type="ECO:0000313" key="6">
    <source>
        <dbReference type="Proteomes" id="UP001469553"/>
    </source>
</evidence>
<dbReference type="SUPFAM" id="SSF48065">
    <property type="entry name" value="DBL homology domain (DH-domain)"/>
    <property type="match status" value="1"/>
</dbReference>
<dbReference type="SMART" id="SM00325">
    <property type="entry name" value="RhoGEF"/>
    <property type="match status" value="1"/>
</dbReference>
<dbReference type="Gene3D" id="1.20.900.10">
    <property type="entry name" value="Dbl homology (DH) domain"/>
    <property type="match status" value="1"/>
</dbReference>
<name>A0ABV0XFP2_9TELE</name>
<dbReference type="Pfam" id="PF22697">
    <property type="entry name" value="SOS1_NGEF_PH"/>
    <property type="match status" value="1"/>
</dbReference>
<dbReference type="InterPro" id="IPR001849">
    <property type="entry name" value="PH_domain"/>
</dbReference>
<keyword evidence="6" id="KW-1185">Reference proteome</keyword>
<evidence type="ECO:0000313" key="5">
    <source>
        <dbReference type="EMBL" id="MEQ2280251.1"/>
    </source>
</evidence>
<comment type="caution">
    <text evidence="5">The sequence shown here is derived from an EMBL/GenBank/DDBJ whole genome shotgun (WGS) entry which is preliminary data.</text>
</comment>
<dbReference type="EMBL" id="JAHRIP010001352">
    <property type="protein sequence ID" value="MEQ2280251.1"/>
    <property type="molecule type" value="Genomic_DNA"/>
</dbReference>
<feature type="compositionally biased region" description="Polar residues" evidence="2">
    <location>
        <begin position="749"/>
        <end position="758"/>
    </location>
</feature>
<gene>
    <name evidence="5" type="ORF">AMECASPLE_017808</name>
</gene>
<dbReference type="PROSITE" id="PS50010">
    <property type="entry name" value="DH_2"/>
    <property type="match status" value="1"/>
</dbReference>
<dbReference type="SUPFAM" id="SSF50729">
    <property type="entry name" value="PH domain-like"/>
    <property type="match status" value="1"/>
</dbReference>
<dbReference type="InterPro" id="IPR043324">
    <property type="entry name" value="PH_PLEKHG1_G2_G3"/>
</dbReference>